<protein>
    <recommendedName>
        <fullName evidence="7">WD_REPEATS_REGION domain-containing protein</fullName>
    </recommendedName>
</protein>
<dbReference type="Gene3D" id="2.130.10.10">
    <property type="entry name" value="YVTN repeat-like/Quinoprotein amine dehydrogenase"/>
    <property type="match status" value="2"/>
</dbReference>
<reference evidence="5" key="1">
    <citation type="submission" date="2020-09" db="EMBL/GenBank/DDBJ databases">
        <authorList>
            <person name="Kikuchi T."/>
        </authorList>
    </citation>
    <scope>NUCLEOTIDE SEQUENCE</scope>
    <source>
        <strain evidence="5">SH1</strain>
    </source>
</reference>
<keyword evidence="1 3" id="KW-0853">WD repeat</keyword>
<dbReference type="Pfam" id="PF00400">
    <property type="entry name" value="WD40"/>
    <property type="match status" value="3"/>
</dbReference>
<accession>A0A811LKS4</accession>
<dbReference type="EMBL" id="CAJFCW020000006">
    <property type="protein sequence ID" value="CAG9123529.1"/>
    <property type="molecule type" value="Genomic_DNA"/>
</dbReference>
<evidence type="ECO:0000256" key="3">
    <source>
        <dbReference type="PROSITE-ProRule" id="PRU00221"/>
    </source>
</evidence>
<dbReference type="GO" id="GO:0000785">
    <property type="term" value="C:chromatin"/>
    <property type="evidence" value="ECO:0007669"/>
    <property type="project" value="TreeGrafter"/>
</dbReference>
<dbReference type="GO" id="GO:0006338">
    <property type="term" value="P:chromatin remodeling"/>
    <property type="evidence" value="ECO:0007669"/>
    <property type="project" value="TreeGrafter"/>
</dbReference>
<dbReference type="SMART" id="SM00320">
    <property type="entry name" value="WD40"/>
    <property type="match status" value="6"/>
</dbReference>
<evidence type="ECO:0008006" key="7">
    <source>
        <dbReference type="Google" id="ProtNLM"/>
    </source>
</evidence>
<feature type="repeat" description="WD" evidence="3">
    <location>
        <begin position="177"/>
        <end position="208"/>
    </location>
</feature>
<dbReference type="GO" id="GO:0006351">
    <property type="term" value="P:DNA-templated transcription"/>
    <property type="evidence" value="ECO:0007669"/>
    <property type="project" value="InterPro"/>
</dbReference>
<keyword evidence="2" id="KW-0677">Repeat</keyword>
<evidence type="ECO:0000256" key="2">
    <source>
        <dbReference type="ARBA" id="ARBA00022737"/>
    </source>
</evidence>
<dbReference type="SUPFAM" id="SSF50978">
    <property type="entry name" value="WD40 repeat-like"/>
    <property type="match status" value="1"/>
</dbReference>
<dbReference type="Proteomes" id="UP000614601">
    <property type="component" value="Unassembled WGS sequence"/>
</dbReference>
<dbReference type="PROSITE" id="PS50082">
    <property type="entry name" value="WD_REPEATS_2"/>
    <property type="match status" value="2"/>
</dbReference>
<dbReference type="InterPro" id="IPR031120">
    <property type="entry name" value="HIR1-like"/>
</dbReference>
<gene>
    <name evidence="5" type="ORF">BOKJ2_LOCUS12310</name>
</gene>
<feature type="compositionally biased region" description="Basic and acidic residues" evidence="4">
    <location>
        <begin position="65"/>
        <end position="79"/>
    </location>
</feature>
<feature type="region of interest" description="Disordered" evidence="4">
    <location>
        <begin position="59"/>
        <end position="79"/>
    </location>
</feature>
<dbReference type="GO" id="GO:0000417">
    <property type="term" value="C:HIR complex"/>
    <property type="evidence" value="ECO:0007669"/>
    <property type="project" value="TreeGrafter"/>
</dbReference>
<comment type="caution">
    <text evidence="5">The sequence shown here is derived from an EMBL/GenBank/DDBJ whole genome shotgun (WGS) entry which is preliminary data.</text>
</comment>
<dbReference type="GO" id="GO:0005634">
    <property type="term" value="C:nucleus"/>
    <property type="evidence" value="ECO:0007669"/>
    <property type="project" value="InterPro"/>
</dbReference>
<evidence type="ECO:0000313" key="6">
    <source>
        <dbReference type="Proteomes" id="UP000614601"/>
    </source>
</evidence>
<dbReference type="PANTHER" id="PTHR13831:SF0">
    <property type="entry name" value="PROTEIN HIRA"/>
    <property type="match status" value="1"/>
</dbReference>
<dbReference type="PROSITE" id="PS00678">
    <property type="entry name" value="WD_REPEATS_1"/>
    <property type="match status" value="1"/>
</dbReference>
<dbReference type="GO" id="GO:0031491">
    <property type="term" value="F:nucleosome binding"/>
    <property type="evidence" value="ECO:0007669"/>
    <property type="project" value="TreeGrafter"/>
</dbReference>
<keyword evidence="6" id="KW-1185">Reference proteome</keyword>
<dbReference type="PANTHER" id="PTHR13831">
    <property type="entry name" value="MEMBER OF THE HIR1 FAMILY OF WD-REPEAT PROTEINS"/>
    <property type="match status" value="1"/>
</dbReference>
<dbReference type="EMBL" id="CAJFDH010000006">
    <property type="protein sequence ID" value="CAD5227712.1"/>
    <property type="molecule type" value="Genomic_DNA"/>
</dbReference>
<evidence type="ECO:0000313" key="5">
    <source>
        <dbReference type="EMBL" id="CAD5227712.1"/>
    </source>
</evidence>
<dbReference type="InterPro" id="IPR036322">
    <property type="entry name" value="WD40_repeat_dom_sf"/>
</dbReference>
<dbReference type="AlphaFoldDB" id="A0A811LKS4"/>
<proteinExistence type="predicted"/>
<evidence type="ECO:0000256" key="4">
    <source>
        <dbReference type="SAM" id="MobiDB-lite"/>
    </source>
</evidence>
<organism evidence="5 6">
    <name type="scientific">Bursaphelenchus okinawaensis</name>
    <dbReference type="NCBI Taxonomy" id="465554"/>
    <lineage>
        <taxon>Eukaryota</taxon>
        <taxon>Metazoa</taxon>
        <taxon>Ecdysozoa</taxon>
        <taxon>Nematoda</taxon>
        <taxon>Chromadorea</taxon>
        <taxon>Rhabditida</taxon>
        <taxon>Tylenchina</taxon>
        <taxon>Tylenchomorpha</taxon>
        <taxon>Aphelenchoidea</taxon>
        <taxon>Aphelenchoididae</taxon>
        <taxon>Bursaphelenchus</taxon>
    </lineage>
</organism>
<sequence>MYIYRCGEVDHPAGQVYSVDLHPDGDLLATAGFNDRGKGCLIVWDLTAVVGCSKDLAQGEEAKEDEEKSKKRSAKLDEKAHMNRQNCVRWSRVDRGRYLVATGDNSIVHLYEPFNDTDKSNFDLKDALQLIGHKSEVIHAEFSRDGKFLASCSLDSSVIIWDMKNLTKPLRILTSEDGGHSDYVRGLVWDPLERFLITQSSDQTIKVWRHGNWECEQTITGFSNLSKFYSRMDWTADGSMLVAPCSGNNGFNTAKIILRKQWMAELDLVGFDGATSCVRGSTRCNIITVNDKKLVGSLIAVGSQDRSVSIWMLPVYQRPLVVIQEILPEEILDLSWHDEKLVVCGINGSVRCIILEESETGRFLSDREMAEQYSKSFSYVPSVYREREDDVDYGTVNVKDDEKSIWDEFDVPTEEMCQLAKDCDNYFLPHTLMRSCNQCLTIIRGSKCRYPEPEIEVIGDED</sequence>
<feature type="repeat" description="WD" evidence="3">
    <location>
        <begin position="130"/>
        <end position="165"/>
    </location>
</feature>
<dbReference type="OrthoDB" id="1741719at2759"/>
<dbReference type="Proteomes" id="UP000783686">
    <property type="component" value="Unassembled WGS sequence"/>
</dbReference>
<name>A0A811LKS4_9BILA</name>
<dbReference type="PROSITE" id="PS50294">
    <property type="entry name" value="WD_REPEATS_REGION"/>
    <property type="match status" value="2"/>
</dbReference>
<evidence type="ECO:0000256" key="1">
    <source>
        <dbReference type="ARBA" id="ARBA00022574"/>
    </source>
</evidence>
<dbReference type="InterPro" id="IPR001680">
    <property type="entry name" value="WD40_rpt"/>
</dbReference>
<dbReference type="InterPro" id="IPR019775">
    <property type="entry name" value="WD40_repeat_CS"/>
</dbReference>
<dbReference type="InterPro" id="IPR015943">
    <property type="entry name" value="WD40/YVTN_repeat-like_dom_sf"/>
</dbReference>